<dbReference type="RefSeq" id="WP_068134434.1">
    <property type="nucleotide sequence ID" value="NZ_AP014924.1"/>
</dbReference>
<dbReference type="STRING" id="1555112.LIP_0753"/>
<dbReference type="Pfam" id="PF07670">
    <property type="entry name" value="Gate"/>
    <property type="match status" value="1"/>
</dbReference>
<keyword evidence="1" id="KW-1133">Transmembrane helix</keyword>
<evidence type="ECO:0000313" key="3">
    <source>
        <dbReference type="EMBL" id="BAS26610.1"/>
    </source>
</evidence>
<keyword evidence="4" id="KW-1185">Reference proteome</keyword>
<organism evidence="3 4">
    <name type="scientific">Limnochorda pilosa</name>
    <dbReference type="NCBI Taxonomy" id="1555112"/>
    <lineage>
        <taxon>Bacteria</taxon>
        <taxon>Bacillati</taxon>
        <taxon>Bacillota</taxon>
        <taxon>Limnochordia</taxon>
        <taxon>Limnochordales</taxon>
        <taxon>Limnochordaceae</taxon>
        <taxon>Limnochorda</taxon>
    </lineage>
</organism>
<protein>
    <submittedName>
        <fullName evidence="3">Nucleoside recognition protein</fullName>
    </submittedName>
</protein>
<dbReference type="EMBL" id="AP014924">
    <property type="protein sequence ID" value="BAS26610.1"/>
    <property type="molecule type" value="Genomic_DNA"/>
</dbReference>
<feature type="domain" description="Nucleoside transporter/FeoB GTPase Gate" evidence="2">
    <location>
        <begin position="42"/>
        <end position="150"/>
    </location>
</feature>
<dbReference type="OrthoDB" id="9782481at2"/>
<feature type="transmembrane region" description="Helical" evidence="1">
    <location>
        <begin position="165"/>
        <end position="187"/>
    </location>
</feature>
<dbReference type="Proteomes" id="UP000065807">
    <property type="component" value="Chromosome"/>
</dbReference>
<name>A0A0K2SHP4_LIMPI</name>
<dbReference type="AlphaFoldDB" id="A0A0K2SHP4"/>
<accession>A0A0K2SHP4</accession>
<feature type="transmembrane region" description="Helical" evidence="1">
    <location>
        <begin position="133"/>
        <end position="153"/>
    </location>
</feature>
<evidence type="ECO:0000259" key="2">
    <source>
        <dbReference type="Pfam" id="PF07670"/>
    </source>
</evidence>
<proteinExistence type="predicted"/>
<dbReference type="KEGG" id="lpil:LIP_0753"/>
<keyword evidence="1" id="KW-0472">Membrane</keyword>
<reference evidence="4" key="1">
    <citation type="submission" date="2015-07" db="EMBL/GenBank/DDBJ databases">
        <title>Complete genome sequence and phylogenetic analysis of Limnochorda pilosa.</title>
        <authorList>
            <person name="Watanabe M."/>
            <person name="Kojima H."/>
            <person name="Fukui M."/>
        </authorList>
    </citation>
    <scope>NUCLEOTIDE SEQUENCE [LARGE SCALE GENOMIC DNA]</scope>
    <source>
        <strain evidence="4">HC45</strain>
    </source>
</reference>
<sequence>MVNWLWAAMVLSGFAMGLGRGMGASLTQTFFTQAAAGFQAGLQVMIYIILWYGLSRIAERAGVLDVLARLIAPLVRPFFPEVPKGHPAFSPMTLNLAANFLGLANAATPFGLKTMEELNRLNPRPGEATPAMITFLAMNSAAIGLIPSTAIALRAAAGAANPADIVVPSIVATAIPLAVVLVVDWIIRRGGVLRPAPALRWRGGRPWRAG</sequence>
<evidence type="ECO:0000256" key="1">
    <source>
        <dbReference type="SAM" id="Phobius"/>
    </source>
</evidence>
<keyword evidence="1" id="KW-0812">Transmembrane</keyword>
<feature type="transmembrane region" description="Helical" evidence="1">
    <location>
        <begin position="33"/>
        <end position="54"/>
    </location>
</feature>
<reference evidence="4" key="2">
    <citation type="journal article" date="2016" name="Int. J. Syst. Evol. Microbiol.">
        <title>Complete genome sequence and cell structure of Limnochorda pilosa, a Gram-negative spore-former within the phylum Firmicutes.</title>
        <authorList>
            <person name="Watanabe M."/>
            <person name="Kojima H."/>
            <person name="Fukui M."/>
        </authorList>
    </citation>
    <scope>NUCLEOTIDE SEQUENCE [LARGE SCALE GENOMIC DNA]</scope>
    <source>
        <strain evidence="4">HC45</strain>
    </source>
</reference>
<evidence type="ECO:0000313" key="4">
    <source>
        <dbReference type="Proteomes" id="UP000065807"/>
    </source>
</evidence>
<gene>
    <name evidence="3" type="ORF">LIP_0753</name>
</gene>
<dbReference type="InterPro" id="IPR011642">
    <property type="entry name" value="Gate_dom"/>
</dbReference>